<accession>A0A0R0C7Z7</accession>
<proteinExistence type="predicted"/>
<dbReference type="InterPro" id="IPR020449">
    <property type="entry name" value="Tscrpt_reg_AraC-type_HTH"/>
</dbReference>
<feature type="compositionally biased region" description="Polar residues" evidence="4">
    <location>
        <begin position="264"/>
        <end position="275"/>
    </location>
</feature>
<dbReference type="PROSITE" id="PS01124">
    <property type="entry name" value="HTH_ARAC_FAMILY_2"/>
    <property type="match status" value="1"/>
</dbReference>
<dbReference type="PANTHER" id="PTHR46796">
    <property type="entry name" value="HTH-TYPE TRANSCRIPTIONAL ACTIVATOR RHAS-RELATED"/>
    <property type="match status" value="1"/>
</dbReference>
<dbReference type="GO" id="GO:0043565">
    <property type="term" value="F:sequence-specific DNA binding"/>
    <property type="evidence" value="ECO:0007669"/>
    <property type="project" value="InterPro"/>
</dbReference>
<evidence type="ECO:0000313" key="6">
    <source>
        <dbReference type="EMBL" id="KRG65785.1"/>
    </source>
</evidence>
<protein>
    <recommendedName>
        <fullName evidence="5">HTH araC/xylS-type domain-containing protein</fullName>
    </recommendedName>
</protein>
<dbReference type="AlphaFoldDB" id="A0A0R0C7Z7"/>
<dbReference type="PANTHER" id="PTHR46796:SF14">
    <property type="entry name" value="TRANSCRIPTIONAL REGULATORY PROTEIN"/>
    <property type="match status" value="1"/>
</dbReference>
<keyword evidence="3" id="KW-0804">Transcription</keyword>
<dbReference type="Proteomes" id="UP000051863">
    <property type="component" value="Unassembled WGS sequence"/>
</dbReference>
<organism evidence="6 7">
    <name type="scientific">Stenotrophomonas terrae</name>
    <dbReference type="NCBI Taxonomy" id="405446"/>
    <lineage>
        <taxon>Bacteria</taxon>
        <taxon>Pseudomonadati</taxon>
        <taxon>Pseudomonadota</taxon>
        <taxon>Gammaproteobacteria</taxon>
        <taxon>Lysobacterales</taxon>
        <taxon>Lysobacteraceae</taxon>
        <taxon>Stenotrophomonas</taxon>
    </lineage>
</organism>
<dbReference type="SUPFAM" id="SSF46689">
    <property type="entry name" value="Homeodomain-like"/>
    <property type="match status" value="2"/>
</dbReference>
<dbReference type="Pfam" id="PF12833">
    <property type="entry name" value="HTH_18"/>
    <property type="match status" value="1"/>
</dbReference>
<dbReference type="RefSeq" id="WP_057629495.1">
    <property type="nucleotide sequence ID" value="NZ_LDJJ01000051.1"/>
</dbReference>
<feature type="region of interest" description="Disordered" evidence="4">
    <location>
        <begin position="264"/>
        <end position="288"/>
    </location>
</feature>
<name>A0A0R0C7Z7_9GAMM</name>
<evidence type="ECO:0000256" key="3">
    <source>
        <dbReference type="ARBA" id="ARBA00023163"/>
    </source>
</evidence>
<keyword evidence="2" id="KW-0238">DNA-binding</keyword>
<dbReference type="GO" id="GO:0003700">
    <property type="term" value="F:DNA-binding transcription factor activity"/>
    <property type="evidence" value="ECO:0007669"/>
    <property type="project" value="InterPro"/>
</dbReference>
<evidence type="ECO:0000256" key="1">
    <source>
        <dbReference type="ARBA" id="ARBA00023015"/>
    </source>
</evidence>
<comment type="caution">
    <text evidence="6">The sequence shown here is derived from an EMBL/GenBank/DDBJ whole genome shotgun (WGS) entry which is preliminary data.</text>
</comment>
<evidence type="ECO:0000313" key="7">
    <source>
        <dbReference type="Proteomes" id="UP000051863"/>
    </source>
</evidence>
<reference evidence="6 7" key="1">
    <citation type="submission" date="2015-05" db="EMBL/GenBank/DDBJ databases">
        <title>Genome sequencing and analysis of members of genus Stenotrophomonas.</title>
        <authorList>
            <person name="Patil P.P."/>
            <person name="Midha S."/>
            <person name="Patil P.B."/>
        </authorList>
    </citation>
    <scope>NUCLEOTIDE SEQUENCE [LARGE SCALE GENOMIC DNA]</scope>
    <source>
        <strain evidence="6 7">DSM 18941</strain>
    </source>
</reference>
<dbReference type="InterPro" id="IPR050204">
    <property type="entry name" value="AraC_XylS_family_regulators"/>
</dbReference>
<keyword evidence="1" id="KW-0805">Transcription regulation</keyword>
<dbReference type="PROSITE" id="PS00041">
    <property type="entry name" value="HTH_ARAC_FAMILY_1"/>
    <property type="match status" value="1"/>
</dbReference>
<sequence length="288" mass="31045">MTLIAQSLGSGPGWSSAVMTCSAGPADPRLEEQHAGVSIAVVLEGSFGYRNHCGMSILVPGAILLGNPGDCYECGHQHSRGDRCLAFHFEPAVQEAVVAALPGARPLRFKQAAFAPRQCGAGLLPHADQVVENPQQIEAFAFQLLETVMSRHADCRGLVSASNAARARNTRCVQELVHWLMSNYQQPLSLTTLAQHVALSPAHLLREFKRITGTTPHQFMLAQRMRQAAQRLRDGDESVLQIALDAGFGDISEFNRRFRRELGTTPSGFRTSPNQPCKPAAGAVVAGA</sequence>
<evidence type="ECO:0000256" key="2">
    <source>
        <dbReference type="ARBA" id="ARBA00023125"/>
    </source>
</evidence>
<dbReference type="EMBL" id="LDJJ01000051">
    <property type="protein sequence ID" value="KRG65785.1"/>
    <property type="molecule type" value="Genomic_DNA"/>
</dbReference>
<evidence type="ECO:0000256" key="4">
    <source>
        <dbReference type="SAM" id="MobiDB-lite"/>
    </source>
</evidence>
<dbReference type="Gene3D" id="1.10.10.60">
    <property type="entry name" value="Homeodomain-like"/>
    <property type="match status" value="2"/>
</dbReference>
<dbReference type="PATRIC" id="fig|405446.3.peg.2651"/>
<keyword evidence="7" id="KW-1185">Reference proteome</keyword>
<feature type="domain" description="HTH araC/xylS-type" evidence="5">
    <location>
        <begin position="174"/>
        <end position="272"/>
    </location>
</feature>
<dbReference type="OrthoDB" id="9783876at2"/>
<dbReference type="InterPro" id="IPR009057">
    <property type="entry name" value="Homeodomain-like_sf"/>
</dbReference>
<evidence type="ECO:0000259" key="5">
    <source>
        <dbReference type="PROSITE" id="PS01124"/>
    </source>
</evidence>
<gene>
    <name evidence="6" type="ORF">ABB27_14525</name>
</gene>
<dbReference type="PRINTS" id="PR00032">
    <property type="entry name" value="HTHARAC"/>
</dbReference>
<dbReference type="InterPro" id="IPR018060">
    <property type="entry name" value="HTH_AraC"/>
</dbReference>
<dbReference type="InterPro" id="IPR018062">
    <property type="entry name" value="HTH_AraC-typ_CS"/>
</dbReference>
<dbReference type="SMART" id="SM00342">
    <property type="entry name" value="HTH_ARAC"/>
    <property type="match status" value="1"/>
</dbReference>